<dbReference type="KEGG" id="tao:THIAE_06145"/>
<reference evidence="2 3" key="1">
    <citation type="submission" date="2013-12" db="EMBL/GenBank/DDBJ databases">
        <authorList>
            <consortium name="DOE Joint Genome Institute"/>
            <person name="Kappler U."/>
            <person name="Huntemann M."/>
            <person name="Han J."/>
            <person name="Chen A."/>
            <person name="Kyrpides N."/>
            <person name="Mavromatis K."/>
            <person name="Markowitz V."/>
            <person name="Palaniappan K."/>
            <person name="Ivanova N."/>
            <person name="Schaumberg A."/>
            <person name="Pati A."/>
            <person name="Liolios K."/>
            <person name="Nordberg H.P."/>
            <person name="Cantor M.N."/>
            <person name="Hua S.X."/>
            <person name="Woyke T."/>
        </authorList>
    </citation>
    <scope>NUCLEOTIDE SEQUENCE [LARGE SCALE GENOMIC DNA]</scope>
    <source>
        <strain evidence="3">AL2</strain>
    </source>
</reference>
<accession>W0DZM0</accession>
<sequence>MVKPRNRLLPFLAVSLLVVAGWFVFSAVNKSGDIRTVDGKPAGSPPLVSNAPVDRDAPREDLIKVMADVQNINQTMNELQETINALRQQNTEQKNLIAKLKSEPKPTQSPPSMSQFPTPDSLARQPNEGDGLITPPAALADRSVPSTIGDSLPPVIRDLQNNFVGGSTNAQRAPASAADANGIVWLAPMDAGIDVDARGRRIANPQAAETSGTGVNLLASNVVNQVNPTVARVERDLTGNQRTNIDPRFTIPHGSVIADSRSVTALVGKIPVQGQLTDPWRFRVSTGANIIMPNNHTLPGLERTIVEGTAIGDLNLSCVTGRIDVATFIFRDGRIVTQRSKNQNEGLGYITDRNGNPCIPGTLITNAPQAITQLSALGALEGLANAYAAAETTNVLNSAGGVTSSVTGDPLRAAGFSALSGGASEVKKWFVDRMGQFFDVIYVPANQRVDILISEAIHLDYNQEGRMVRYEKASENGYMD</sequence>
<dbReference type="HOGENOM" id="CLU_041117_0_0_6"/>
<dbReference type="eggNOG" id="COG1842">
    <property type="taxonomic scope" value="Bacteria"/>
</dbReference>
<gene>
    <name evidence="2" type="ORF">THIAE_06145</name>
</gene>
<dbReference type="OrthoDB" id="7061550at2"/>
<dbReference type="RefSeq" id="WP_006460510.1">
    <property type="nucleotide sequence ID" value="NZ_CP007030.1"/>
</dbReference>
<name>W0DZM0_9GAMM</name>
<dbReference type="NCBIfam" id="TIGR03752">
    <property type="entry name" value="conj_TIGR03752"/>
    <property type="match status" value="1"/>
</dbReference>
<protein>
    <recommendedName>
        <fullName evidence="4">Integrating conjugative element protein</fullName>
    </recommendedName>
</protein>
<dbReference type="AlphaFoldDB" id="W0DZM0"/>
<evidence type="ECO:0000313" key="3">
    <source>
        <dbReference type="Proteomes" id="UP000005380"/>
    </source>
</evidence>
<dbReference type="STRING" id="717772.THIAE_06145"/>
<dbReference type="InParanoid" id="W0DZM0"/>
<evidence type="ECO:0000256" key="1">
    <source>
        <dbReference type="SAM" id="MobiDB-lite"/>
    </source>
</evidence>
<evidence type="ECO:0008006" key="4">
    <source>
        <dbReference type="Google" id="ProtNLM"/>
    </source>
</evidence>
<proteinExistence type="predicted"/>
<evidence type="ECO:0000313" key="2">
    <source>
        <dbReference type="EMBL" id="AHF02296.1"/>
    </source>
</evidence>
<dbReference type="InterPro" id="IPR021207">
    <property type="entry name" value="Integr_conj_element_PFL4705"/>
</dbReference>
<organism evidence="2 3">
    <name type="scientific">Thiomicrospira aerophila AL3</name>
    <dbReference type="NCBI Taxonomy" id="717772"/>
    <lineage>
        <taxon>Bacteria</taxon>
        <taxon>Pseudomonadati</taxon>
        <taxon>Pseudomonadota</taxon>
        <taxon>Gammaproteobacteria</taxon>
        <taxon>Thiotrichales</taxon>
        <taxon>Piscirickettsiaceae</taxon>
        <taxon>Thiomicrospira</taxon>
    </lineage>
</organism>
<keyword evidence="3" id="KW-1185">Reference proteome</keyword>
<feature type="region of interest" description="Disordered" evidence="1">
    <location>
        <begin position="34"/>
        <end position="55"/>
    </location>
</feature>
<feature type="region of interest" description="Disordered" evidence="1">
    <location>
        <begin position="102"/>
        <end position="152"/>
    </location>
</feature>
<dbReference type="EMBL" id="CP007030">
    <property type="protein sequence ID" value="AHF02296.1"/>
    <property type="molecule type" value="Genomic_DNA"/>
</dbReference>
<dbReference type="Proteomes" id="UP000005380">
    <property type="component" value="Chromosome"/>
</dbReference>